<feature type="compositionally biased region" description="Polar residues" evidence="4">
    <location>
        <begin position="164"/>
        <end position="204"/>
    </location>
</feature>
<protein>
    <recommendedName>
        <fullName evidence="10">Cytokinesis protein sepA</fullName>
    </recommendedName>
</protein>
<dbReference type="InterPro" id="IPR014768">
    <property type="entry name" value="GBD/FH3_dom"/>
</dbReference>
<dbReference type="InterPro" id="IPR016024">
    <property type="entry name" value="ARM-type_fold"/>
</dbReference>
<organism evidence="8 9">
    <name type="scientific">Gomphillus americanus</name>
    <dbReference type="NCBI Taxonomy" id="1940652"/>
    <lineage>
        <taxon>Eukaryota</taxon>
        <taxon>Fungi</taxon>
        <taxon>Dikarya</taxon>
        <taxon>Ascomycota</taxon>
        <taxon>Pezizomycotina</taxon>
        <taxon>Lecanoromycetes</taxon>
        <taxon>OSLEUM clade</taxon>
        <taxon>Ostropomycetidae</taxon>
        <taxon>Ostropales</taxon>
        <taxon>Graphidaceae</taxon>
        <taxon>Gomphilloideae</taxon>
        <taxon>Gomphillus</taxon>
    </lineage>
</organism>
<accession>A0A8H3F3W0</accession>
<feature type="coiled-coil region" evidence="3">
    <location>
        <begin position="1392"/>
        <end position="1419"/>
    </location>
</feature>
<dbReference type="EMBL" id="CAJPDQ010000011">
    <property type="protein sequence ID" value="CAF9916695.1"/>
    <property type="molecule type" value="Genomic_DNA"/>
</dbReference>
<dbReference type="Pfam" id="PF06367">
    <property type="entry name" value="Drf_FH3"/>
    <property type="match status" value="1"/>
</dbReference>
<dbReference type="OrthoDB" id="1104827at2759"/>
<dbReference type="Gene3D" id="1.20.58.2220">
    <property type="entry name" value="Formin, FH2 domain"/>
    <property type="match status" value="1"/>
</dbReference>
<feature type="compositionally biased region" description="Low complexity" evidence="4">
    <location>
        <begin position="34"/>
        <end position="46"/>
    </location>
</feature>
<comment type="similarity">
    <text evidence="2">Belongs to the formin homology family. BNI1 subfamily.</text>
</comment>
<evidence type="ECO:0000256" key="2">
    <source>
        <dbReference type="ARBA" id="ARBA00037935"/>
    </source>
</evidence>
<feature type="compositionally biased region" description="Basic and acidic residues" evidence="4">
    <location>
        <begin position="1526"/>
        <end position="1543"/>
    </location>
</feature>
<dbReference type="InterPro" id="IPR051661">
    <property type="entry name" value="Actin_filament_regulator"/>
</dbReference>
<evidence type="ECO:0000313" key="9">
    <source>
        <dbReference type="Proteomes" id="UP000664169"/>
    </source>
</evidence>
<evidence type="ECO:0000256" key="1">
    <source>
        <dbReference type="ARBA" id="ARBA00023054"/>
    </source>
</evidence>
<dbReference type="GO" id="GO:0003779">
    <property type="term" value="F:actin binding"/>
    <property type="evidence" value="ECO:0007669"/>
    <property type="project" value="InterPro"/>
</dbReference>
<dbReference type="Gene3D" id="6.10.30.50">
    <property type="match status" value="1"/>
</dbReference>
<dbReference type="GO" id="GO:0043332">
    <property type="term" value="C:mating projection tip"/>
    <property type="evidence" value="ECO:0007669"/>
    <property type="project" value="TreeGrafter"/>
</dbReference>
<dbReference type="GO" id="GO:1903475">
    <property type="term" value="P:mitotic actomyosin contractile ring assembly"/>
    <property type="evidence" value="ECO:0007669"/>
    <property type="project" value="TreeGrafter"/>
</dbReference>
<dbReference type="PANTHER" id="PTHR47102:SF2">
    <property type="entry name" value="PROTEIN BNI1"/>
    <property type="match status" value="1"/>
</dbReference>
<dbReference type="Proteomes" id="UP000664169">
    <property type="component" value="Unassembled WGS sequence"/>
</dbReference>
<dbReference type="GO" id="GO:0005938">
    <property type="term" value="C:cell cortex"/>
    <property type="evidence" value="ECO:0007669"/>
    <property type="project" value="UniProtKB-ARBA"/>
</dbReference>
<dbReference type="SUPFAM" id="SSF48371">
    <property type="entry name" value="ARM repeat"/>
    <property type="match status" value="1"/>
</dbReference>
<evidence type="ECO:0008006" key="10">
    <source>
        <dbReference type="Google" id="ProtNLM"/>
    </source>
</evidence>
<dbReference type="Gene3D" id="1.10.238.150">
    <property type="entry name" value="Formin, FH3 diaphanous domain"/>
    <property type="match status" value="1"/>
</dbReference>
<dbReference type="InterPro" id="IPR011989">
    <property type="entry name" value="ARM-like"/>
</dbReference>
<feature type="compositionally biased region" description="Pro residues" evidence="4">
    <location>
        <begin position="129"/>
        <end position="143"/>
    </location>
</feature>
<feature type="coiled-coil region" evidence="3">
    <location>
        <begin position="743"/>
        <end position="784"/>
    </location>
</feature>
<keyword evidence="9" id="KW-1185">Reference proteome</keyword>
<dbReference type="PROSITE" id="PS51232">
    <property type="entry name" value="GBD_FH3"/>
    <property type="match status" value="1"/>
</dbReference>
<dbReference type="GO" id="GO:0051016">
    <property type="term" value="P:barbed-end actin filament capping"/>
    <property type="evidence" value="ECO:0007669"/>
    <property type="project" value="TreeGrafter"/>
</dbReference>
<name>A0A8H3F3W0_9LECA</name>
<feature type="compositionally biased region" description="Polar residues" evidence="4">
    <location>
        <begin position="81"/>
        <end position="91"/>
    </location>
</feature>
<dbReference type="InterPro" id="IPR042201">
    <property type="entry name" value="FH2_Formin_sf"/>
</dbReference>
<evidence type="ECO:0000259" key="5">
    <source>
        <dbReference type="PROSITE" id="PS51231"/>
    </source>
</evidence>
<gene>
    <name evidence="8" type="ORF">GOMPHAMPRED_001079</name>
</gene>
<evidence type="ECO:0000259" key="7">
    <source>
        <dbReference type="PROSITE" id="PS51444"/>
    </source>
</evidence>
<feature type="region of interest" description="Disordered" evidence="4">
    <location>
        <begin position="1"/>
        <end position="217"/>
    </location>
</feature>
<comment type="caution">
    <text evidence="8">The sequence shown here is derived from an EMBL/GenBank/DDBJ whole genome shotgun (WGS) entry which is preliminary data.</text>
</comment>
<feature type="compositionally biased region" description="Pro residues" evidence="4">
    <location>
        <begin position="988"/>
        <end position="1036"/>
    </location>
</feature>
<reference evidence="8" key="1">
    <citation type="submission" date="2021-03" db="EMBL/GenBank/DDBJ databases">
        <authorList>
            <person name="Tagirdzhanova G."/>
        </authorList>
    </citation>
    <scope>NUCLEOTIDE SEQUENCE</scope>
</reference>
<feature type="compositionally biased region" description="Basic and acidic residues" evidence="4">
    <location>
        <begin position="95"/>
        <end position="108"/>
    </location>
</feature>
<feature type="compositionally biased region" description="Polar residues" evidence="4">
    <location>
        <begin position="1654"/>
        <end position="1672"/>
    </location>
</feature>
<feature type="domain" description="GBD/FH3" evidence="6">
    <location>
        <begin position="255"/>
        <end position="683"/>
    </location>
</feature>
<dbReference type="InterPro" id="IPR010473">
    <property type="entry name" value="GTPase-bd"/>
</dbReference>
<dbReference type="FunFam" id="1.25.10.10:FF:000291">
    <property type="entry name" value="Cytokinesis protein sepA"/>
    <property type="match status" value="1"/>
</dbReference>
<feature type="compositionally biased region" description="Polar residues" evidence="4">
    <location>
        <begin position="968"/>
        <end position="977"/>
    </location>
</feature>
<dbReference type="Gene3D" id="1.25.10.10">
    <property type="entry name" value="Leucine-rich Repeat Variant"/>
    <property type="match status" value="1"/>
</dbReference>
<feature type="region of interest" description="Disordered" evidence="4">
    <location>
        <begin position="1473"/>
        <end position="1725"/>
    </location>
</feature>
<dbReference type="GO" id="GO:0051017">
    <property type="term" value="P:actin filament bundle assembly"/>
    <property type="evidence" value="ECO:0007669"/>
    <property type="project" value="TreeGrafter"/>
</dbReference>
<dbReference type="SMART" id="SM01140">
    <property type="entry name" value="Drf_GBD"/>
    <property type="match status" value="1"/>
</dbReference>
<feature type="compositionally biased region" description="Acidic residues" evidence="4">
    <location>
        <begin position="1679"/>
        <end position="1690"/>
    </location>
</feature>
<dbReference type="PROSITE" id="PS51231">
    <property type="entry name" value="DAD"/>
    <property type="match status" value="1"/>
</dbReference>
<dbReference type="InterPro" id="IPR014767">
    <property type="entry name" value="DAD_dom"/>
</dbReference>
<dbReference type="SMART" id="SM00498">
    <property type="entry name" value="FH2"/>
    <property type="match status" value="1"/>
</dbReference>
<feature type="compositionally biased region" description="Basic and acidic residues" evidence="4">
    <location>
        <begin position="1714"/>
        <end position="1725"/>
    </location>
</feature>
<evidence type="ECO:0000259" key="6">
    <source>
        <dbReference type="PROSITE" id="PS51232"/>
    </source>
</evidence>
<feature type="compositionally biased region" description="Low complexity" evidence="4">
    <location>
        <begin position="1"/>
        <end position="14"/>
    </location>
</feature>
<feature type="compositionally biased region" description="Acidic residues" evidence="4">
    <location>
        <begin position="954"/>
        <end position="965"/>
    </location>
</feature>
<feature type="domain" description="DAD" evidence="5">
    <location>
        <begin position="1492"/>
        <end position="1523"/>
    </location>
</feature>
<dbReference type="GO" id="GO:0031267">
    <property type="term" value="F:small GTPase binding"/>
    <property type="evidence" value="ECO:0007669"/>
    <property type="project" value="InterPro"/>
</dbReference>
<keyword evidence="1 3" id="KW-0175">Coiled coil</keyword>
<dbReference type="InterPro" id="IPR010472">
    <property type="entry name" value="FH3_dom"/>
</dbReference>
<dbReference type="GO" id="GO:0032153">
    <property type="term" value="C:cell division site"/>
    <property type="evidence" value="ECO:0007669"/>
    <property type="project" value="UniProtKB-ARBA"/>
</dbReference>
<dbReference type="SMART" id="SM01139">
    <property type="entry name" value="Drf_FH3"/>
    <property type="match status" value="1"/>
</dbReference>
<feature type="domain" description="FH2" evidence="7">
    <location>
        <begin position="1056"/>
        <end position="1477"/>
    </location>
</feature>
<evidence type="ECO:0000256" key="4">
    <source>
        <dbReference type="SAM" id="MobiDB-lite"/>
    </source>
</evidence>
<proteinExistence type="inferred from homology"/>
<dbReference type="GO" id="GO:0015629">
    <property type="term" value="C:actin cytoskeleton"/>
    <property type="evidence" value="ECO:0007669"/>
    <property type="project" value="UniProtKB-ARBA"/>
</dbReference>
<sequence>MSRQSSGGKSGFFSRRNKTTHSTIEEDDPDLKPSTGGSSYHGSVSSRHSRRTSQPFNEDRGLDGTGLSMTAGVLTSIPYDTLSTDNQTPTSVDYLPRREEAKRREPQPHHLNKAGSDFHQYPAWDPQKPMAPPAGPRSLPPIPSSTSYPPLRDRQSKAAPIDPSQYTDSTYARPSFDQASIASRDSSHTGRSSLWSASEQTTKGSPGPPPAIPPHVQDYALRPISSHSSNHRISNASFMQNPPHTSFAPEGFHLAKPSDDMVIESEFIKLMTKRGWHNLPDSAKRQMLAYSPAKKWTLIHQDQLTEWQGQQKRNKARYTQGSLDGAGILAKADEEGSPEWYVKKIMDDSITAKQLGSLSVSLRTQPINWVKSFVEAQGQIALTNVLTKINRRQAQGPALPGGPKSSEKELEKEYEIIKCLKALMNNRYGADDAIQHQSIIVALATSLTSPRLSSRKLSGEVLTFLCHWGNGEGHIKVLQAMDHVKHQQGESGRFDAWMRIIEVTIDGRGKMGSLVGASEEMRSGGIGMENLLMEYALSTMFLINMLVDAPEGDLQLRVHVRAQFTACGIKRLLGKMADFQYDVIDKQIDRYRDNEAIDYEDMLFQQGSRSRDSYHEVKDMQDPVQIAEAIQSKIGGSKTADYFLSTMQNLLLLRENDTDDMQRLFQLVNSMLSYVAMDRRLPDLELKQSLNFTMQSVLDRMYTSTEAEQAIEEATVAKRTADAALAERDDMRDKIELGANGLVAKLQKTIEEQAQHIEMQNRQNERMKSEVAELQRVRAKEMQMKELETRELYLMLRDAQNAAESGRKAGDAVNANMDPKQIKGILDREKLMERLEIQLERAKTQYKLEGKVWDQDGPSERLRELREKMDGTFEDEENTEQQPTTAEVIRRKPVNDARRNPLGTFIGQQAEITGELGKLFKDDDFASGNESVVNEKPRLVEMRRKNLRTGDGQMAEDDGNLEDDGVTTGPSHPSLESEQPETPSDEIAPPPPPPAPPIPPSLGGPPPAPPLPGAVTVPPAPPPPPPPPPPGAPPFPMAKSSGYLPKTDLNSPTVPQLPFLRPKKKLKALHWDKVDTPQVTLWANRAVTLEDKEAKYVELSRNGVLDEVERLFTAKEIKILGAASGKKSDKKQIISSNLAHTFQISMAKFSSLPPEKVIKMIIECDKQITNDHTVMDFLQKDDLCIVPDNTAKLMAPYSIDWTGPDAKKTEREQDPEELTREDQIYLKTAFELHHYWKSRMRALSLTRTFEAEYDEINKSMREVEQVCDSLRNSTSLFNVMCLILDIGNFMNDANKQATGFKLSSLSRLPMIKDDKNELTLQDAIESVVRRQYPEWETFLEEISGVIAMKKFNIDQLLQDASKYIDTVKNVQASLDSGNLSDPKRLHPQDRVVQVAARTMRDARRKAEQLQLTLETTKKVYDEIMQFFGEDPLDENARRNFFDKFATFIVEWRKSLAKNQEFEEARRRNEASIARKRAANGPVSPALSEGPQSPTGGAMDSLLEKLRAAGPQPREQRDRRRRARLKEKHDQRIASGEKIRDLADLTRATNGTASSNDGGDSDSGASGLRSPDFIPAPSALRKEAGVAGPEDEHSEGEDVADRAMLLLHGLRQQSETADNGLESGLHVRRRRENGEERRNARREARRKQQAAARGDQSNGTDESTTKDISNNTKALGLDGAADDEDEDDEETATSPISVSVIPPGNSAPAAVLSKDGTKDRPVELSD</sequence>
<feature type="region of interest" description="Disordered" evidence="4">
    <location>
        <begin position="946"/>
        <end position="1056"/>
    </location>
</feature>
<dbReference type="InterPro" id="IPR015425">
    <property type="entry name" value="FH2_Formin"/>
</dbReference>
<evidence type="ECO:0000313" key="8">
    <source>
        <dbReference type="EMBL" id="CAF9916695.1"/>
    </source>
</evidence>
<dbReference type="Pfam" id="PF02181">
    <property type="entry name" value="FH2"/>
    <property type="match status" value="1"/>
</dbReference>
<dbReference type="SUPFAM" id="SSF101447">
    <property type="entry name" value="Formin homology 2 domain (FH2 domain)"/>
    <property type="match status" value="1"/>
</dbReference>
<dbReference type="PANTHER" id="PTHR47102">
    <property type="entry name" value="PROTEIN BNI1"/>
    <property type="match status" value="1"/>
</dbReference>
<feature type="region of interest" description="Disordered" evidence="4">
    <location>
        <begin position="872"/>
        <end position="895"/>
    </location>
</feature>
<evidence type="ECO:0000256" key="3">
    <source>
        <dbReference type="SAM" id="Coils"/>
    </source>
</evidence>
<dbReference type="Pfam" id="PF06371">
    <property type="entry name" value="Drf_GBD"/>
    <property type="match status" value="1"/>
</dbReference>
<feature type="compositionally biased region" description="Basic and acidic residues" evidence="4">
    <location>
        <begin position="1631"/>
        <end position="1641"/>
    </location>
</feature>
<dbReference type="PROSITE" id="PS51444">
    <property type="entry name" value="FH2"/>
    <property type="match status" value="1"/>
</dbReference>
<feature type="compositionally biased region" description="Low complexity" evidence="4">
    <location>
        <begin position="1549"/>
        <end position="1566"/>
    </location>
</feature>
<dbReference type="FunFam" id="1.20.58.2220:FF:000006">
    <property type="entry name" value="Cytokinesis protein sepA"/>
    <property type="match status" value="1"/>
</dbReference>